<evidence type="ECO:0000313" key="9">
    <source>
        <dbReference type="RefSeq" id="XP_021840385.1"/>
    </source>
</evidence>
<gene>
    <name evidence="9 10" type="primary">LOC110780269</name>
</gene>
<dbReference type="OrthoDB" id="590488at2759"/>
<dbReference type="SMART" id="SM01019">
    <property type="entry name" value="B3"/>
    <property type="match status" value="2"/>
</dbReference>
<feature type="coiled-coil region" evidence="6">
    <location>
        <begin position="251"/>
        <end position="278"/>
    </location>
</feature>
<dbReference type="GO" id="GO:0005634">
    <property type="term" value="C:nucleus"/>
    <property type="evidence" value="ECO:0007669"/>
    <property type="project" value="UniProtKB-SubCell"/>
</dbReference>
<evidence type="ECO:0000256" key="5">
    <source>
        <dbReference type="ARBA" id="ARBA00023242"/>
    </source>
</evidence>
<protein>
    <submittedName>
        <fullName evidence="10">B3 domain-containing protein REM16 isoform X1</fullName>
    </submittedName>
    <submittedName>
        <fullName evidence="9">B3 domain-containing protein REM16-like</fullName>
    </submittedName>
</protein>
<accession>A0A9R0JMP1</accession>
<dbReference type="Pfam" id="PF02362">
    <property type="entry name" value="B3"/>
    <property type="match status" value="2"/>
</dbReference>
<reference evidence="8" key="1">
    <citation type="journal article" date="2021" name="Nat. Commun.">
        <title>Genomic analyses provide insights into spinach domestication and the genetic basis of agronomic traits.</title>
        <authorList>
            <person name="Cai X."/>
            <person name="Sun X."/>
            <person name="Xu C."/>
            <person name="Sun H."/>
            <person name="Wang X."/>
            <person name="Ge C."/>
            <person name="Zhang Z."/>
            <person name="Wang Q."/>
            <person name="Fei Z."/>
            <person name="Jiao C."/>
            <person name="Wang Q."/>
        </authorList>
    </citation>
    <scope>NUCLEOTIDE SEQUENCE [LARGE SCALE GENOMIC DNA]</scope>
    <source>
        <strain evidence="8">cv. Varoflay</strain>
    </source>
</reference>
<keyword evidence="5" id="KW-0539">Nucleus</keyword>
<evidence type="ECO:0000313" key="10">
    <source>
        <dbReference type="RefSeq" id="XP_056683216.1"/>
    </source>
</evidence>
<dbReference type="Gene3D" id="2.40.330.10">
    <property type="entry name" value="DNA-binding pseudobarrel domain"/>
    <property type="match status" value="2"/>
</dbReference>
<dbReference type="PROSITE" id="PS50863">
    <property type="entry name" value="B3"/>
    <property type="match status" value="1"/>
</dbReference>
<evidence type="ECO:0000313" key="8">
    <source>
        <dbReference type="Proteomes" id="UP000813463"/>
    </source>
</evidence>
<dbReference type="SUPFAM" id="SSF101936">
    <property type="entry name" value="DNA-binding pseudobarrel domain"/>
    <property type="match status" value="2"/>
</dbReference>
<dbReference type="GO" id="GO:0003677">
    <property type="term" value="F:DNA binding"/>
    <property type="evidence" value="ECO:0007669"/>
    <property type="project" value="UniProtKB-KW"/>
</dbReference>
<evidence type="ECO:0000256" key="3">
    <source>
        <dbReference type="ARBA" id="ARBA00023125"/>
    </source>
</evidence>
<keyword evidence="6" id="KW-0175">Coiled coil</keyword>
<proteinExistence type="predicted"/>
<dbReference type="PANTHER" id="PTHR31391">
    <property type="entry name" value="B3 DOMAIN-CONTAINING PROTEIN OS11G0197600-RELATED"/>
    <property type="match status" value="1"/>
</dbReference>
<evidence type="ECO:0000259" key="7">
    <source>
        <dbReference type="PROSITE" id="PS50863"/>
    </source>
</evidence>
<comment type="subcellular location">
    <subcellularLocation>
        <location evidence="1">Nucleus</location>
    </subcellularLocation>
</comment>
<evidence type="ECO:0000256" key="6">
    <source>
        <dbReference type="SAM" id="Coils"/>
    </source>
</evidence>
<sequence length="401" mass="46228">MLGGEGSNNARTREENMYWRSFTPFFKVNLHADFRSGVEIPLYFSENVKKKLPQKVALKGPGVDFDTWEVQLKMHNNATWVVGEGWEDFAAAFSLEENDTLVFKYKNNSYFKVRIFSGKTSCERESSHFVIKSVSQQTKESRSKVEKPCTVKKQETEIGLAISGSEREKKINDDQESILRESVEKTVLIEVDDDSDDDAPTSTRIFKRKVDSGICNKSSKETKLAFQRAVKPKIETEGEYISPLRGPPECNQEKEREIQRASQRLKEIRKTWQQAKETQRFTEKSFCVSLSRTHVSGKTVKLGIPKQWWTEVIKSKGSPTHLRLRVKGNDEYDPRLYGCRYDNSNCSGRITTGWKKFVEDNSLCQHDCCVFSLAEPFEDNNEIVYLEVEIIRVITLYEDSD</sequence>
<keyword evidence="4" id="KW-0804">Transcription</keyword>
<dbReference type="InterPro" id="IPR003340">
    <property type="entry name" value="B3_DNA-bd"/>
</dbReference>
<dbReference type="AlphaFoldDB" id="A0A9R0JMP1"/>
<dbReference type="RefSeq" id="XP_056683216.1">
    <property type="nucleotide sequence ID" value="XM_056827238.1"/>
</dbReference>
<keyword evidence="8" id="KW-1185">Reference proteome</keyword>
<dbReference type="InterPro" id="IPR044837">
    <property type="entry name" value="REM16-like"/>
</dbReference>
<evidence type="ECO:0000256" key="2">
    <source>
        <dbReference type="ARBA" id="ARBA00023015"/>
    </source>
</evidence>
<keyword evidence="3" id="KW-0238">DNA-binding</keyword>
<dbReference type="Proteomes" id="UP000813463">
    <property type="component" value="Chromosome 4"/>
</dbReference>
<name>A0A9R0JMP1_SPIOL</name>
<keyword evidence="2" id="KW-0805">Transcription regulation</keyword>
<dbReference type="CDD" id="cd10017">
    <property type="entry name" value="B3_DNA"/>
    <property type="match status" value="2"/>
</dbReference>
<feature type="domain" description="TF-B3" evidence="7">
    <location>
        <begin position="23"/>
        <end position="119"/>
    </location>
</feature>
<dbReference type="GeneID" id="110780269"/>
<dbReference type="InterPro" id="IPR015300">
    <property type="entry name" value="DNA-bd_pseudobarrel_sf"/>
</dbReference>
<evidence type="ECO:0000256" key="4">
    <source>
        <dbReference type="ARBA" id="ARBA00023163"/>
    </source>
</evidence>
<dbReference type="KEGG" id="soe:110780269"/>
<reference evidence="9" key="2">
    <citation type="submission" date="2025-04" db="UniProtKB">
        <authorList>
            <consortium name="RefSeq"/>
        </authorList>
    </citation>
    <scope>IDENTIFICATION</scope>
    <source>
        <tissue evidence="10">Leaf</tissue>
    </source>
</reference>
<dbReference type="PANTHER" id="PTHR31391:SF64">
    <property type="entry name" value="B3 DOMAIN-CONTAINING PROTEIN OS06G0112300"/>
    <property type="match status" value="1"/>
</dbReference>
<dbReference type="RefSeq" id="XP_021840385.1">
    <property type="nucleotide sequence ID" value="XM_021984693.1"/>
</dbReference>
<evidence type="ECO:0000256" key="1">
    <source>
        <dbReference type="ARBA" id="ARBA00004123"/>
    </source>
</evidence>
<organism evidence="8 9">
    <name type="scientific">Spinacia oleracea</name>
    <name type="common">Spinach</name>
    <dbReference type="NCBI Taxonomy" id="3562"/>
    <lineage>
        <taxon>Eukaryota</taxon>
        <taxon>Viridiplantae</taxon>
        <taxon>Streptophyta</taxon>
        <taxon>Embryophyta</taxon>
        <taxon>Tracheophyta</taxon>
        <taxon>Spermatophyta</taxon>
        <taxon>Magnoliopsida</taxon>
        <taxon>eudicotyledons</taxon>
        <taxon>Gunneridae</taxon>
        <taxon>Pentapetalae</taxon>
        <taxon>Caryophyllales</taxon>
        <taxon>Chenopodiaceae</taxon>
        <taxon>Chenopodioideae</taxon>
        <taxon>Anserineae</taxon>
        <taxon>Spinacia</taxon>
    </lineage>
</organism>